<protein>
    <recommendedName>
        <fullName evidence="3">YfhD-like protein</fullName>
    </recommendedName>
</protein>
<keyword evidence="2" id="KW-1185">Reference proteome</keyword>
<comment type="caution">
    <text evidence="1">The sequence shown here is derived from an EMBL/GenBank/DDBJ whole genome shotgun (WGS) entry which is preliminary data.</text>
</comment>
<organism evidence="1 2">
    <name type="scientific">Scopulibacillus cellulosilyticus</name>
    <dbReference type="NCBI Taxonomy" id="2665665"/>
    <lineage>
        <taxon>Bacteria</taxon>
        <taxon>Bacillati</taxon>
        <taxon>Bacillota</taxon>
        <taxon>Bacilli</taxon>
        <taxon>Bacillales</taxon>
        <taxon>Sporolactobacillaceae</taxon>
        <taxon>Scopulibacillus</taxon>
    </lineage>
</organism>
<accession>A0ABW2PXH0</accession>
<evidence type="ECO:0000313" key="1">
    <source>
        <dbReference type="EMBL" id="MFC7393854.1"/>
    </source>
</evidence>
<evidence type="ECO:0000313" key="2">
    <source>
        <dbReference type="Proteomes" id="UP001596505"/>
    </source>
</evidence>
<sequence>MSSKRKDNFLKAELQMNTALNPEMNIFPEDGRNIEQHLSFFNETTQAQSTLSDDEA</sequence>
<dbReference type="EMBL" id="JBHTCO010000016">
    <property type="protein sequence ID" value="MFC7393854.1"/>
    <property type="molecule type" value="Genomic_DNA"/>
</dbReference>
<name>A0ABW2PXH0_9BACL</name>
<dbReference type="RefSeq" id="WP_380966606.1">
    <property type="nucleotide sequence ID" value="NZ_JBHTCO010000016.1"/>
</dbReference>
<proteinExistence type="predicted"/>
<evidence type="ECO:0008006" key="3">
    <source>
        <dbReference type="Google" id="ProtNLM"/>
    </source>
</evidence>
<reference evidence="2" key="1">
    <citation type="journal article" date="2019" name="Int. J. Syst. Evol. Microbiol.">
        <title>The Global Catalogue of Microorganisms (GCM) 10K type strain sequencing project: providing services to taxonomists for standard genome sequencing and annotation.</title>
        <authorList>
            <consortium name="The Broad Institute Genomics Platform"/>
            <consortium name="The Broad Institute Genome Sequencing Center for Infectious Disease"/>
            <person name="Wu L."/>
            <person name="Ma J."/>
        </authorList>
    </citation>
    <scope>NUCLEOTIDE SEQUENCE [LARGE SCALE GENOMIC DNA]</scope>
    <source>
        <strain evidence="2">CGMCC 1.16305</strain>
    </source>
</reference>
<dbReference type="Proteomes" id="UP001596505">
    <property type="component" value="Unassembled WGS sequence"/>
</dbReference>
<gene>
    <name evidence="1" type="ORF">ACFQRG_12905</name>
</gene>